<dbReference type="Pfam" id="PF02104">
    <property type="entry name" value="SURF1"/>
    <property type="match status" value="1"/>
</dbReference>
<dbReference type="PANTHER" id="PTHR23427:SF2">
    <property type="entry name" value="SURFEIT LOCUS PROTEIN 1"/>
    <property type="match status" value="1"/>
</dbReference>
<sequence length="223" mass="25279">MQALIICSLLVGLGNWQLQRANEKEQLLMKFSNAQTKQSISDDQIHRFDKIELSGTLMTHRFFLLDNRTWQGKVGYELIAALQPDSGKSLQLVSLGWLAATSDRNQLPSIVIPDNQFNFTAYADHPSQPLLLTADRWAEGWPKRIQQVDLKKIAVALNTPASAWLFRPVSPPLQELTLTWKPVVLPPERHIGYAVQWFGLAVAWLICSMVLAWKMFINKEATS</sequence>
<name>A0A1N7J238_9GAMM</name>
<keyword evidence="5 6" id="KW-0472">Membrane</keyword>
<dbReference type="EMBL" id="FTOE01000001">
    <property type="protein sequence ID" value="SIS43364.1"/>
    <property type="molecule type" value="Genomic_DNA"/>
</dbReference>
<dbReference type="InterPro" id="IPR045214">
    <property type="entry name" value="Surf1/Surf4"/>
</dbReference>
<keyword evidence="6" id="KW-1003">Cell membrane</keyword>
<dbReference type="InterPro" id="IPR002994">
    <property type="entry name" value="Surf1/Shy1"/>
</dbReference>
<comment type="similarity">
    <text evidence="2 6">Belongs to the SURF1 family.</text>
</comment>
<dbReference type="GO" id="GO:0005886">
    <property type="term" value="C:plasma membrane"/>
    <property type="evidence" value="ECO:0007669"/>
    <property type="project" value="UniProtKB-SubCell"/>
</dbReference>
<comment type="subcellular location">
    <subcellularLocation>
        <location evidence="6">Cell membrane</location>
        <topology evidence="6">Multi-pass membrane protein</topology>
    </subcellularLocation>
    <subcellularLocation>
        <location evidence="1">Membrane</location>
    </subcellularLocation>
</comment>
<dbReference type="AlphaFoldDB" id="A0A1N7J238"/>
<organism evidence="7 8">
    <name type="scientific">Neptunomonas antarctica</name>
    <dbReference type="NCBI Taxonomy" id="619304"/>
    <lineage>
        <taxon>Bacteria</taxon>
        <taxon>Pseudomonadati</taxon>
        <taxon>Pseudomonadota</taxon>
        <taxon>Gammaproteobacteria</taxon>
        <taxon>Oceanospirillales</taxon>
        <taxon>Oceanospirillaceae</taxon>
        <taxon>Neptunomonas</taxon>
    </lineage>
</organism>
<evidence type="ECO:0000256" key="3">
    <source>
        <dbReference type="ARBA" id="ARBA00022692"/>
    </source>
</evidence>
<feature type="transmembrane region" description="Helical" evidence="6">
    <location>
        <begin position="191"/>
        <end position="213"/>
    </location>
</feature>
<dbReference type="PANTHER" id="PTHR23427">
    <property type="entry name" value="SURFEIT LOCUS PROTEIN"/>
    <property type="match status" value="1"/>
</dbReference>
<accession>A0A1N7J238</accession>
<dbReference type="Proteomes" id="UP000185999">
    <property type="component" value="Unassembled WGS sequence"/>
</dbReference>
<evidence type="ECO:0000313" key="8">
    <source>
        <dbReference type="Proteomes" id="UP000185999"/>
    </source>
</evidence>
<protein>
    <recommendedName>
        <fullName evidence="6">SURF1-like protein</fullName>
    </recommendedName>
</protein>
<keyword evidence="3 6" id="KW-0812">Transmembrane</keyword>
<evidence type="ECO:0000256" key="2">
    <source>
        <dbReference type="ARBA" id="ARBA00007165"/>
    </source>
</evidence>
<evidence type="ECO:0000313" key="7">
    <source>
        <dbReference type="EMBL" id="SIS43364.1"/>
    </source>
</evidence>
<keyword evidence="4 6" id="KW-1133">Transmembrane helix</keyword>
<dbReference type="CDD" id="cd06662">
    <property type="entry name" value="SURF1"/>
    <property type="match status" value="1"/>
</dbReference>
<dbReference type="PROSITE" id="PS50895">
    <property type="entry name" value="SURF1"/>
    <property type="match status" value="1"/>
</dbReference>
<proteinExistence type="inferred from homology"/>
<keyword evidence="8" id="KW-1185">Reference proteome</keyword>
<reference evidence="8" key="1">
    <citation type="submission" date="2017-01" db="EMBL/GenBank/DDBJ databases">
        <authorList>
            <person name="Varghese N."/>
            <person name="Submissions S."/>
        </authorList>
    </citation>
    <scope>NUCLEOTIDE SEQUENCE [LARGE SCALE GENOMIC DNA]</scope>
    <source>
        <strain evidence="8">DSM 22306</strain>
    </source>
</reference>
<gene>
    <name evidence="7" type="ORF">SAMN05421760_101491</name>
</gene>
<evidence type="ECO:0000256" key="6">
    <source>
        <dbReference type="RuleBase" id="RU363076"/>
    </source>
</evidence>
<comment type="caution">
    <text evidence="6">Lacks conserved residue(s) required for the propagation of feature annotation.</text>
</comment>
<dbReference type="STRING" id="619304.SAMN05421760_101491"/>
<evidence type="ECO:0000256" key="5">
    <source>
        <dbReference type="ARBA" id="ARBA00023136"/>
    </source>
</evidence>
<evidence type="ECO:0000256" key="1">
    <source>
        <dbReference type="ARBA" id="ARBA00004370"/>
    </source>
</evidence>
<evidence type="ECO:0000256" key="4">
    <source>
        <dbReference type="ARBA" id="ARBA00022989"/>
    </source>
</evidence>